<feature type="non-terminal residue" evidence="1">
    <location>
        <position position="1"/>
    </location>
</feature>
<accession>W2NUY0</accession>
<gene>
    <name evidence="1" type="ORF">L914_03899</name>
</gene>
<name>W2NUY0_PHYNI</name>
<reference evidence="1" key="1">
    <citation type="submission" date="2013-11" db="EMBL/GenBank/DDBJ databases">
        <title>The Genome Sequence of Phytophthora parasitica IAC_01/95.</title>
        <authorList>
            <consortium name="The Broad Institute Genomics Platform"/>
            <person name="Russ C."/>
            <person name="Tyler B."/>
            <person name="Panabieres F."/>
            <person name="Shan W."/>
            <person name="Tripathy S."/>
            <person name="Grunwald N."/>
            <person name="Machado M."/>
            <person name="Johnson C.S."/>
            <person name="Arredondo F."/>
            <person name="Hong C."/>
            <person name="Coffey M."/>
            <person name="Young S.K."/>
            <person name="Zeng Q."/>
            <person name="Gargeya S."/>
            <person name="Fitzgerald M."/>
            <person name="Abouelleil A."/>
            <person name="Alvarado L."/>
            <person name="Chapman S.B."/>
            <person name="Gainer-Dewar J."/>
            <person name="Goldberg J."/>
            <person name="Griggs A."/>
            <person name="Gujja S."/>
            <person name="Hansen M."/>
            <person name="Howarth C."/>
            <person name="Imamovic A."/>
            <person name="Ireland A."/>
            <person name="Larimer J."/>
            <person name="McCowan C."/>
            <person name="Murphy C."/>
            <person name="Pearson M."/>
            <person name="Poon T.W."/>
            <person name="Priest M."/>
            <person name="Roberts A."/>
            <person name="Saif S."/>
            <person name="Shea T."/>
            <person name="Sykes S."/>
            <person name="Wortman J."/>
            <person name="Nusbaum C."/>
            <person name="Birren B."/>
        </authorList>
    </citation>
    <scope>NUCLEOTIDE SEQUENCE [LARGE SCALE GENOMIC DNA]</scope>
    <source>
        <strain evidence="1">IAC_01/95</strain>
    </source>
</reference>
<dbReference type="Proteomes" id="UP000054532">
    <property type="component" value="Unassembled WGS sequence"/>
</dbReference>
<proteinExistence type="predicted"/>
<dbReference type="AlphaFoldDB" id="W2NUY0"/>
<organism evidence="1">
    <name type="scientific">Phytophthora nicotianae</name>
    <name type="common">Potato buckeye rot agent</name>
    <name type="synonym">Phytophthora parasitica</name>
    <dbReference type="NCBI Taxonomy" id="4792"/>
    <lineage>
        <taxon>Eukaryota</taxon>
        <taxon>Sar</taxon>
        <taxon>Stramenopiles</taxon>
        <taxon>Oomycota</taxon>
        <taxon>Peronosporomycetes</taxon>
        <taxon>Peronosporales</taxon>
        <taxon>Peronosporaceae</taxon>
        <taxon>Phytophthora</taxon>
    </lineage>
</organism>
<dbReference type="EMBL" id="KI691611">
    <property type="protein sequence ID" value="ETM52512.1"/>
    <property type="molecule type" value="Genomic_DNA"/>
</dbReference>
<protein>
    <submittedName>
        <fullName evidence="1">Uncharacterized protein</fullName>
    </submittedName>
</protein>
<evidence type="ECO:0000313" key="1">
    <source>
        <dbReference type="EMBL" id="ETM52512.1"/>
    </source>
</evidence>
<sequence>FLSRGVEQCAATTERLHSRQVGRTVGSSPTPQPFSPCGVLHLVVPFPSYSTSAAIVLLHTAISNVKLLHLLCGDDHCATDVALASSHAPEQDLHTILVHQLQHCISPPGAS</sequence>